<accession>A0A1G2HR72</accession>
<name>A0A1G2HR72_9BACT</name>
<evidence type="ECO:0000313" key="2">
    <source>
        <dbReference type="Proteomes" id="UP000176855"/>
    </source>
</evidence>
<organism evidence="1 2">
    <name type="scientific">Candidatus Staskawiczbacteria bacterium RIFCSPHIGHO2_01_FULL_39_25</name>
    <dbReference type="NCBI Taxonomy" id="1802202"/>
    <lineage>
        <taxon>Bacteria</taxon>
        <taxon>Candidatus Staskawicziibacteriota</taxon>
    </lineage>
</organism>
<sequence length="102" mass="11206">MIERGQSKEAILQSGNIKCLSASDVPTDLLEKLKSLDITLDVINSNRETYAIGKQVYSVFKTGSASVCVTIPKCWVTENNVKKISWKIDAKTGYLIGIPTEV</sequence>
<dbReference type="EMBL" id="MHOO01000006">
    <property type="protein sequence ID" value="OGZ64398.1"/>
    <property type="molecule type" value="Genomic_DNA"/>
</dbReference>
<protein>
    <submittedName>
        <fullName evidence="1">Uncharacterized protein</fullName>
    </submittedName>
</protein>
<evidence type="ECO:0000313" key="1">
    <source>
        <dbReference type="EMBL" id="OGZ64398.1"/>
    </source>
</evidence>
<reference evidence="1 2" key="1">
    <citation type="journal article" date="2016" name="Nat. Commun.">
        <title>Thousands of microbial genomes shed light on interconnected biogeochemical processes in an aquifer system.</title>
        <authorList>
            <person name="Anantharaman K."/>
            <person name="Brown C.T."/>
            <person name="Hug L.A."/>
            <person name="Sharon I."/>
            <person name="Castelle C.J."/>
            <person name="Probst A.J."/>
            <person name="Thomas B.C."/>
            <person name="Singh A."/>
            <person name="Wilkins M.J."/>
            <person name="Karaoz U."/>
            <person name="Brodie E.L."/>
            <person name="Williams K.H."/>
            <person name="Hubbard S.S."/>
            <person name="Banfield J.F."/>
        </authorList>
    </citation>
    <scope>NUCLEOTIDE SEQUENCE [LARGE SCALE GENOMIC DNA]</scope>
</reference>
<dbReference type="AlphaFoldDB" id="A0A1G2HR72"/>
<gene>
    <name evidence="1" type="ORF">A2730_03940</name>
</gene>
<comment type="caution">
    <text evidence="1">The sequence shown here is derived from an EMBL/GenBank/DDBJ whole genome shotgun (WGS) entry which is preliminary data.</text>
</comment>
<proteinExistence type="predicted"/>
<dbReference type="Proteomes" id="UP000176855">
    <property type="component" value="Unassembled WGS sequence"/>
</dbReference>